<organism evidence="1">
    <name type="scientific">marine sediment metagenome</name>
    <dbReference type="NCBI Taxonomy" id="412755"/>
    <lineage>
        <taxon>unclassified sequences</taxon>
        <taxon>metagenomes</taxon>
        <taxon>ecological metagenomes</taxon>
    </lineage>
</organism>
<comment type="caution">
    <text evidence="1">The sequence shown here is derived from an EMBL/GenBank/DDBJ whole genome shotgun (WGS) entry which is preliminary data.</text>
</comment>
<accession>A0A0F9JJA6</accession>
<gene>
    <name evidence="1" type="ORF">LCGC14_1445650</name>
</gene>
<dbReference type="EMBL" id="LAZR01009906">
    <property type="protein sequence ID" value="KKM69939.1"/>
    <property type="molecule type" value="Genomic_DNA"/>
</dbReference>
<protein>
    <submittedName>
        <fullName evidence="1">Uncharacterized protein</fullName>
    </submittedName>
</protein>
<dbReference type="AlphaFoldDB" id="A0A0F9JJA6"/>
<sequence length="92" mass="11326">MTNLSHNHTENYHVVKIEREVKLFSMFIRPHPFADVYSWCKKNCKKDWYKEHHSNKEINVDDDTNWTGVAVMIFYFEDEKDFENFKSEYENR</sequence>
<evidence type="ECO:0000313" key="1">
    <source>
        <dbReference type="EMBL" id="KKM69939.1"/>
    </source>
</evidence>
<proteinExistence type="predicted"/>
<name>A0A0F9JJA6_9ZZZZ</name>
<reference evidence="1" key="1">
    <citation type="journal article" date="2015" name="Nature">
        <title>Complex archaea that bridge the gap between prokaryotes and eukaryotes.</title>
        <authorList>
            <person name="Spang A."/>
            <person name="Saw J.H."/>
            <person name="Jorgensen S.L."/>
            <person name="Zaremba-Niedzwiedzka K."/>
            <person name="Martijn J."/>
            <person name="Lind A.E."/>
            <person name="van Eijk R."/>
            <person name="Schleper C."/>
            <person name="Guy L."/>
            <person name="Ettema T.J."/>
        </authorList>
    </citation>
    <scope>NUCLEOTIDE SEQUENCE</scope>
</reference>